<feature type="region of interest" description="Disordered" evidence="1">
    <location>
        <begin position="166"/>
        <end position="224"/>
    </location>
</feature>
<name>A0A8J4BS89_9CHLO</name>
<sequence>MTIKSDFSTGFHFAKIQQPMWGHSDSMLANMQPLAESVVYKLTRIPGVVVQRGAALFKDRCVTYHDPYKKTDATTWMLDRSCALLPASASELVSKRRGIRPKGTWAITAAVQGVETHLDVFEIKIDWPSSWAASGYTDLVLGFTDRSEAESWHSALGQVLAELGGAEKGGKSQHSRSPSSKGPSDLITTSAPLTDTRTDLGSTSAVSTSPTSQMAPSSQSTPQMVPLDGLAKAAMAAAAAAATSDGPDRTATVALDDDNSSDMDEDETDENDSPTPDGERWVPYRQTNGVAIYYHAGEGQKSGDGEYMVSCVIRGHPHRVAAALMRLRGNTTILGPAEHVEMLQTAEERTGVKQEVLRLVMTASGNAGWFCAPREVILERMRKEEEDGVIVILFKSVHLPNEADAKGTTNMYGTGLYKQPVRATVAGGYTIAGLKGEGSSSPESLVTCIVKVDLGGVCSSSSWARRFASAVGWVDSFLDRILMSVHLLRDEVEQRRFLVQPFKLVSSAKARLNEDGMVVNESAFSPGAGPKLSGPSLTHAPRPTARMASLRLSANEAATLLVAAGVGATIPEDRAVGSLDTSSMQLDLARVQSLIKLPRKYWCEVQVPGTDAPFHVRGPTYLKDKKKILADAPAFNLGGVEIIELPPPGTLVAGEPSPTGVVPHICRFLPSVREGGAPFSIIICLVIPGSPMLTLTSVFCCDKHPTILGSPPARPMDEQHNWQPFDFVLHKFVYGSDDTRNKILKMIPHIASGSWMIKQSVGTTPVIIGKALKTTYHCTPTYIEVNIDISANSVANYVTGMVRGATTSLDIDLAFVLEGTAPWELPECLLGAFRLTRLDCKAASPLDWSQALPLTAGQKDTSSKL</sequence>
<dbReference type="Pfam" id="PF07059">
    <property type="entry name" value="EDR2_C"/>
    <property type="match status" value="1"/>
</dbReference>
<gene>
    <name evidence="3" type="ORF">Vafri_20364</name>
</gene>
<protein>
    <recommendedName>
        <fullName evidence="2">Protein ENHANCED DISEASE RESISTANCE 2 C-terminal domain-containing protein</fullName>
    </recommendedName>
</protein>
<comment type="caution">
    <text evidence="3">The sequence shown here is derived from an EMBL/GenBank/DDBJ whole genome shotgun (WGS) entry which is preliminary data.</text>
</comment>
<dbReference type="InterPro" id="IPR045096">
    <property type="entry name" value="EDR2-like"/>
</dbReference>
<dbReference type="AlphaFoldDB" id="A0A8J4BS89"/>
<feature type="compositionally biased region" description="Acidic residues" evidence="1">
    <location>
        <begin position="255"/>
        <end position="272"/>
    </location>
</feature>
<feature type="compositionally biased region" description="Polar residues" evidence="1">
    <location>
        <begin position="175"/>
        <end position="223"/>
    </location>
</feature>
<dbReference type="InterPro" id="IPR009769">
    <property type="entry name" value="EDR2_C"/>
</dbReference>
<proteinExistence type="predicted"/>
<evidence type="ECO:0000313" key="4">
    <source>
        <dbReference type="Proteomes" id="UP000747399"/>
    </source>
</evidence>
<dbReference type="PANTHER" id="PTHR12136">
    <property type="entry name" value="ENHANCED DISEASE RESISTANCE-RELATED"/>
    <property type="match status" value="1"/>
</dbReference>
<dbReference type="SUPFAM" id="SSF55961">
    <property type="entry name" value="Bet v1-like"/>
    <property type="match status" value="1"/>
</dbReference>
<evidence type="ECO:0000313" key="3">
    <source>
        <dbReference type="EMBL" id="GIL66891.1"/>
    </source>
</evidence>
<dbReference type="PANTHER" id="PTHR12136:SF41">
    <property type="entry name" value="PLECKSTRIN HOMOLOGY (PH) AND LIPID-BINDING START DOMAINS-CONTAINING PROTEIN"/>
    <property type="match status" value="1"/>
</dbReference>
<keyword evidence="4" id="KW-1185">Reference proteome</keyword>
<feature type="region of interest" description="Disordered" evidence="1">
    <location>
        <begin position="241"/>
        <end position="282"/>
    </location>
</feature>
<evidence type="ECO:0000256" key="1">
    <source>
        <dbReference type="SAM" id="MobiDB-lite"/>
    </source>
</evidence>
<dbReference type="Proteomes" id="UP000747399">
    <property type="component" value="Unassembled WGS sequence"/>
</dbReference>
<feature type="domain" description="Protein ENHANCED DISEASE RESISTANCE 2 C-terminal" evidence="2">
    <location>
        <begin position="612"/>
        <end position="839"/>
    </location>
</feature>
<dbReference type="Gene3D" id="3.30.530.20">
    <property type="match status" value="1"/>
</dbReference>
<dbReference type="EMBL" id="BNCO01000091">
    <property type="protein sequence ID" value="GIL66891.1"/>
    <property type="molecule type" value="Genomic_DNA"/>
</dbReference>
<evidence type="ECO:0000259" key="2">
    <source>
        <dbReference type="Pfam" id="PF07059"/>
    </source>
</evidence>
<accession>A0A8J4BS89</accession>
<organism evidence="3 4">
    <name type="scientific">Volvox africanus</name>
    <dbReference type="NCBI Taxonomy" id="51714"/>
    <lineage>
        <taxon>Eukaryota</taxon>
        <taxon>Viridiplantae</taxon>
        <taxon>Chlorophyta</taxon>
        <taxon>core chlorophytes</taxon>
        <taxon>Chlorophyceae</taxon>
        <taxon>CS clade</taxon>
        <taxon>Chlamydomonadales</taxon>
        <taxon>Volvocaceae</taxon>
        <taxon>Volvox</taxon>
    </lineage>
</organism>
<dbReference type="InterPro" id="IPR023393">
    <property type="entry name" value="START-like_dom_sf"/>
</dbReference>
<reference evidence="3" key="1">
    <citation type="journal article" date="2021" name="Proc. Natl. Acad. Sci. U.S.A.">
        <title>Three genomes in the algal genus Volvox reveal the fate of a haploid sex-determining region after a transition to homothallism.</title>
        <authorList>
            <person name="Yamamoto K."/>
            <person name="Hamaji T."/>
            <person name="Kawai-Toyooka H."/>
            <person name="Matsuzaki R."/>
            <person name="Takahashi F."/>
            <person name="Nishimura Y."/>
            <person name="Kawachi M."/>
            <person name="Noguchi H."/>
            <person name="Minakuchi Y."/>
            <person name="Umen J.G."/>
            <person name="Toyoda A."/>
            <person name="Nozaki H."/>
        </authorList>
    </citation>
    <scope>NUCLEOTIDE SEQUENCE</scope>
    <source>
        <strain evidence="3">NIES-3780</strain>
    </source>
</reference>